<dbReference type="PROSITE" id="PS52004">
    <property type="entry name" value="KS3_2"/>
    <property type="match status" value="4"/>
</dbReference>
<dbReference type="Gene3D" id="3.40.366.10">
    <property type="entry name" value="Malonyl-Coenzyme A Acyl Carrier Protein, domain 2"/>
    <property type="match status" value="3"/>
</dbReference>
<dbReference type="Gene3D" id="3.40.47.10">
    <property type="match status" value="4"/>
</dbReference>
<dbReference type="SMART" id="SM00826">
    <property type="entry name" value="PKS_DH"/>
    <property type="match status" value="2"/>
</dbReference>
<organism evidence="11 12">
    <name type="scientific">Micromonospora rifamycinica</name>
    <dbReference type="NCBI Taxonomy" id="291594"/>
    <lineage>
        <taxon>Bacteria</taxon>
        <taxon>Bacillati</taxon>
        <taxon>Actinomycetota</taxon>
        <taxon>Actinomycetes</taxon>
        <taxon>Micromonosporales</taxon>
        <taxon>Micromonosporaceae</taxon>
        <taxon>Micromonospora</taxon>
    </lineage>
</organism>
<evidence type="ECO:0000313" key="11">
    <source>
        <dbReference type="EMBL" id="SCG48922.1"/>
    </source>
</evidence>
<name>A0A1C5HSF9_9ACTN</name>
<dbReference type="Gene3D" id="3.10.129.110">
    <property type="entry name" value="Polyketide synthase dehydratase"/>
    <property type="match status" value="2"/>
</dbReference>
<keyword evidence="2" id="KW-0597">Phosphoprotein</keyword>
<dbReference type="CDD" id="cd08952">
    <property type="entry name" value="KR_1_SDR_x"/>
    <property type="match status" value="1"/>
</dbReference>
<dbReference type="FunFam" id="1.10.1200.10:FF:000007">
    <property type="entry name" value="Probable polyketide synthase pks17"/>
    <property type="match status" value="3"/>
</dbReference>
<feature type="domain" description="Ketosynthase family 3 (KS3)" evidence="9">
    <location>
        <begin position="675"/>
        <end position="1101"/>
    </location>
</feature>
<dbReference type="InterPro" id="IPR001227">
    <property type="entry name" value="Ac_transferase_dom_sf"/>
</dbReference>
<dbReference type="PROSITE" id="PS52019">
    <property type="entry name" value="PKS_MFAS_DH"/>
    <property type="match status" value="2"/>
</dbReference>
<sequence>MACRLPKAPTPRHFWHLLTDGRDAVGEAPPGRWPGITLPHRFGAFLDTIDTFDADFFGIPPRAAAAMDPQQRLLLELSWEALEDARIPPARLRDTATSVYVGAMWDDYASLVLHADPEAVDQHTLAGIGRGIIANRVSHFFGLRGPSMTVDTAQSSSLVAVYQACESLRRGESTAAIAGGVNINILAESTLGAIRFGGLSPDGRCYTFDERANGYVRGEGGAVMVLKLLSRAVADGDRIHAVILGGAVNHDGGDHQLTVPSPDAQREVIEQAHRRAGVDPADVQYVELHGTGTRVGDPVEARALGAALGRHHPADRPLLVGSAKTNVGHLEGAAGVVGLLKLVLSLRHRHLPPSLNFTRPNPRIPLDDLRLRVQTTLRPWPSAGRLLAGVSSFGMGGVNCHLVLTDAPPPTTDRPPARPGTPVPWLISAPTPDALKAQAAALLTWLQEHPDADPDAVGRSLALTRTRFAHHAVVDGRRSTGHREALAEIAAGRADTGTPTGWLSDLEPDPAGYVDLPTYAFTRKRYWVGEVAAPTGPARDTLELVRATVAAELGHGTGDAVDPHRTFGDLGLDSTGVTSLTARLSTATGRQLPTGLTFRFPTPAGLAEFLRAEPTGQSTPLPVVSPPVVPLPVVSPPVVPLPATPPPAVPLPVASPPAVPLPVASLPVASPPGTDDPVVVVGMACRYPGGVRSPEDLWRLVDEGTDAITPLPTDRGWDLKRLFNPDPDRPGTSYVRHGGFLHDAAAFDAEFFGISPREAAAMDPQQRLLLEVSWEGIERAGIDPLSLADSRVGVFVGATDQEYGPRLDATGAGSDGYRLTGGTVSVVSGRIAYALGLAGPAVTVDTACSSSLVAVHLAAQSLRQGECTLALAGGVSVMAGPGMFVEFSRQRGLAPDGRCKAFGADADGTAWAEGAGVLVLERLSDARRHGHQPLAVLRGSAINSDGASNGLTAPNGAAQEALIRQTLGVAGLTAQDVDAVEAHGTGTRLGDPIEAEALLATYGRHRPSNRPLWLGSLKSNIGHTQAAAGVGGVIKMICAMRRGTLPRTLHADVPSPRIDWTSGSVALLREPTPWPTTGRPRRFAVSSFGISGTNAHVILEAPVEEPVPSVVPVASTASVVPWVLSARSEPALRAMADGLVDAVAGLSDVDVAFSLGSRSVFGTRAVVVGTGEGLRSGLAEVAGGGVDVGGASVVAGVSGGGGRGVVFVFPGQGSQWVGMAAELLVSSPVFAARMGECAVALAPFVEWDLLEVVSGGVGLDRVDVVQPVLFAVMVSLAEVWRVCGVVPGVVVGHSQGEIAAACVAGALSLVDAARVVAVRSRLLGVLSGRGGMAVLGVSVGVVEGLLVGLGGRVVVAAVNGPSSVVVSGEVGALGELVVRCGELGVWVRVVDVDYAAHSFQVDEVVGRLGVELGSVVPVSGGVPFYSTVVGGVVDGGELGAGYWCRNLREVVGFEGAVGGLLGEGFDVFVEVSPHPVLTVAVEEVVEARGGGGGGVAVVGTLRRGEGGWGRFLLSLGEVFVAGVGVDWGVAFRGGRRVGLPTYPFQHEHFWHTDPTGPPATGTGLDQIEHGILRALVSTPDPERLLLLGGLSHRTHPWLADHRVRGDVLFPGTGFLDLAATAGGLAGYPRIAELTLRTPLVVPPSGTVELQVVIDPADHPEQRSVRINARTEATGSPEWTCHAIGTLSREPQRPPEDHPATGGTEIPLTGFYEELESRGFQYGPAFRGLDTVWSLDGEVTVETSTDLATGGHTVHPALLDAVLHAATLLDGATDGGLPFVWTGVTVHGPAGSALRARLRRVAPGTVAIDAVDETGVPVLTVDALTLRAPAGDAGTPAGALFTVAWQRFDPPATTGVGDVVDVTGQDIAAVLEILQRRLGGPSEPLVLTTRRAWAVTTDDEPPSPDSAAVWGLVRSAQAEHPGRFLLVDSDGGPLPADIAGWDEPQLAFRDGVAHVPRLVPADPGDTPVAVDPRATVVVTGGTGTLGALIARRLKTDHGVRRLLLLSRSGPAAPGAADLAAELGADIVAVDVTDRAALGAALRGVRVGGVVHAAGVLDDAPLMSLTPDRLARVMAAKATSAALLDELTRDQDLAFFVLFSSVVGVLGNAGQAAYAAANAALDGIARRRQARGAPAQSIAWGLWEVSTGLTGAMTDADRARLARAGVHPLSVRDGLRLFDTALRTPVAELVAARLTRTPGDGASPLLRGRRAAPPAAPPHRLDGRLARRPVEEQLRLVLDLVRTHAATVLGHDSPDLIRPDRVFKEIGFDSLLAVEFRNRLSRATGLRLPATLVFDHPDPGTLAAYLRQRLTDGREAPATPGRPASGDQQVTADDPVVIVGMACRYPGGIRSADDLWRFVVEERDAITGFPTDRGWPDDLYDPEPGRAGHTYAQGGGFLPDAADFDAGFFGISHREALAMDPQQRHLLEVSWEALEQAGIDPATLRGSDTGVFTGLMYHDYGIRVDVPPDEVAGYLSSGTTGGVASGRVAYVMGLEGPAVTVDTACSSSLVALHLAAQALRAGECSLALAGGATIMSTPGLYVDFGHQRALSPDGRCRPYSDTADGTGFSEGVGVVVVERLSDARRRGHRVLAVVRGSAVNQDGASNGLTAPSGVAQQRVIRLALGRAGLGVGDVDVVEGHGTGTRLGDPIEVGALVATYGRGRVVGRPLWLGSVKSNVGHAQAAAGVAGVIKMVQALRFGVLPASLHVSVPSSGVDWSGGGVAVLGEARVWPEVGRVRRAGVSSFGISGTNAHVILEEPAEEAADVEPAVGLDPSAVSGSSAPPASAASLVSPALPVVPWVVSARSPAALRARAEQLVSCVDLNPVDVGYSLATTRTVFEHRAAIVAGDRAGFRTALQTLADGGASANVVAGVSGGGGRGVVFVFPGQGSQWVGMAAELLVSSPVFAARMGECAVALAPFVEWDLLEVVSGGVGLDRVDVVQPVLFAVMVSLAEVWRVCGVVPGVVVGHSQGEIAAACVAGALSLVDAARVVAVRSRLLGVLSGRGGMAVLGVSVGVVEGLLVGLGGRVVVAAVNGPSSVVVSGEVGALGELVVRCGELGVWVRVVDVDYAAHSFQVDEVVGRLGVELGSVVPVSGGVPFYSTVVGGVVDGGELGAGYWCRNLREVVGFEGAVGGLLGEGFDVFVEVSPHPVLTVAVEEVVEARGGGGGGVAVVGTLRRGEGGWGRFLLSLGEVFVAGVGVDWGVAFRGGRRVGLPTYPFQHEHFWLTTADRARPTSDAWRHHVVWHPTDVGTASASPGVGDVTAPLGTWLVLTAGDPWGTAWAEALTAHGVNVVHADVPAGTTSRTDLAELITSAGSGLRGVLSFLAAADEPLPDHPGVPCGLAATVALVQAIEDTGSAATLWLLTDDAVPAEPADPVTGTVGALVWGLGAVAALELPDRWGGLIDLPGPPGDDQVTARLCRVLAGGRRADRIAIRAGVTYVRRMSPAARYTATPARRRWKPSGTVLVTGGTGAVGRHVARWLARNGAEHLLLLSRRGPDAEAAAGLTTELTGLGTRVTVVPCDAADRQALALVLAEVPEQFPLTAVFHSAMVLDDAVLADITPASLETVLRPKVDAATNLHELTRDLDLSAFVLFSSVAGVIGNAGQGAYAAANAFLDSLAYRRRRQGRTATSIAWGAWDTPDAHRRNRRLASQGLVAMRAETAVDALQETLDRDETFLVIADIDGQRQLTREPGEPAASSTRIGDMSVSEQNSYLRDLVGTEAAFVLGHGDASRVPPDHAFRDLGFDSLMSVQLRNRLNQATGLRLPTTVAFDHPTPVRLVDHLRELLVGGERPEPTPTVAPVTADDPVVIVGMACRYPGGIRSADDLWRFVVEERDAITGFPTDRGWPDDLYDPEPGRAGHTHARGGGFLPDAADFDAEFFGISPREALATDPQQRLLLEVSWEALEQAGIDPATLRDSDTGVFAGTNGQDYGILQQSTSGVEGYTLTGRASSVVSGRVSYTLGLQGPAVTVDTACSSSLVALHLAAQALRAGECSLALAGGVTVMATPTTFIEFSRQGGLSPDGRCHSYSDSAAGTAWSEGVGVVVVERLSDARRRGHRVLAVVRGSAVNQDGASNGLTAPSGVAQQRVIRLALGRAGLGVGDVDVVEGHGTGTRLGDPIEVGALVATYGRGRVVGRPLWLGSVKSNVGHAQAAAGVAGVIKMVQALRFGVLPASLHVSVPSSGVDWSGGGVAVLGEARVWPEVGRVRRAGVSSFGISGTNAHVILEEPAEEPVAVVPAVVEPAEEPVVVGSVVSPGVSVVPWVISARSPAALRARAEQLVSCVDLDVVDVGYSLATTRTAFEHRAVVVAGDRTAFRTALQALAAGDEHAGLFRAVAAPAPRLAMVFSGQGSQRPGMGAELYRRHRAFAQAMDEVLARLPIRDVLFGQDQARLAETGNAQPALFAFQVALFRLVESWGIVPDHVAGHSIGEIAAAHVAGVLSLDDACTLVAERARLMQALPRGGAMVALRAGEADVLPLLSDEVSIAAVNGPRAVVIAGTEEAVLRVAAGFDRSTRLRVSHAFHSHLMQPVLADFREVVEQLTLNKPVIDFVAGGDVTDPGYWVRHVRDTVRYADRVARLADLGVTVSLEIGPDSLLSALGPRDAANLPTCRRNRSEDVTVVTAAARAHLHGIAVHWPTLFPGARRVDLPTYPFQSTRFWPGVSLATGDVTRAGLDAVDHALLGAGVDLPDRDGRVFTGRLSVAAQPWLADHVIHGVTLFPATGFVELVRRAAAAVASFTVDELTLRTPLVLPAAGAVQIQVIVDGPDASDRRPVAVYARTGDDDGPWTQHATGVFSPTVPQVGGPAGEWPPPAAVPIDLDGLYPGLADQGFAYGGTFQGLRSAWRAGEEILVEARTTTDPQGYGTHPALLDAVLHAAVFLEGGHRPRVPFLWSGLRFHAPSGAVLRARVRHTGADTLSVDATDEAGTPVLTVDALTLRSHPTDSRVRDALFAVVWQPPQHPDPAVTGGHDRIDVTGRDVGDVLEILQNRLADTTGRPLVLVTHGAVQTTAQDDPPQPGAAAVWGLVRSAQVEHPGRFILADLPAGSTQEPPADLSGWDEPEVALRSTGALVPRLVPTTVDADLPVVDPQATVVVTGGTSGLGALVARHLVAEHGVRDLLLLSRSGPDAPEAAGLAADLGARIVAVDVSDREALGRALHGVRIGGVVHCATLLDDGPVASLAPERVRHVVSTKATSARWLDELTRDQELSFFVVFSSLAGMLGNAGQAAYSAANAALDAVVTRRWARGLAARSIVWGLWETPSTLTAGMGAVDRDRAARAGVTPLPTRDGLLLFDAALRCARPVVVAARLRPTPGETTAPLLRSLLPRSPRQRPRRDDIRARLVGRSTQDRRRMLVDLVGGHAAVVLGHPTTATIGPHRAFTDLGFDSLMAVEFRNRLDDATGLRLPATMVFEHASVHELAVHLDTVLFPVAEPTAGPADDEQVRQLLHTIPMSELRESGLLDRLLALATGEPARADALEAIDDLDTESLIARALHGADPGDPDEEVPSP</sequence>
<evidence type="ECO:0000256" key="5">
    <source>
        <dbReference type="ARBA" id="ARBA00023315"/>
    </source>
</evidence>
<dbReference type="Pfam" id="PF08659">
    <property type="entry name" value="KR"/>
    <property type="match status" value="3"/>
</dbReference>
<feature type="domain" description="PKS/mFAS DH" evidence="10">
    <location>
        <begin position="1569"/>
        <end position="1834"/>
    </location>
</feature>
<dbReference type="InterPro" id="IPR049900">
    <property type="entry name" value="PKS_mFAS_DH"/>
</dbReference>
<dbReference type="GO" id="GO:0031177">
    <property type="term" value="F:phosphopantetheine binding"/>
    <property type="evidence" value="ECO:0007669"/>
    <property type="project" value="InterPro"/>
</dbReference>
<dbReference type="Pfam" id="PF22953">
    <property type="entry name" value="SpnB_Rossmann"/>
    <property type="match status" value="2"/>
</dbReference>
<feature type="domain" description="Ketosynthase family 3 (KS3)" evidence="9">
    <location>
        <begin position="1"/>
        <end position="406"/>
    </location>
</feature>
<dbReference type="SUPFAM" id="SSF51735">
    <property type="entry name" value="NAD(P)-binding Rossmann-fold domains"/>
    <property type="match status" value="6"/>
</dbReference>
<dbReference type="InterPro" id="IPR042104">
    <property type="entry name" value="PKS_dehydratase_sf"/>
</dbReference>
<accession>A0A1C5HSF9</accession>
<dbReference type="SUPFAM" id="SSF52151">
    <property type="entry name" value="FabD/lysophospholipase-like"/>
    <property type="match status" value="3"/>
</dbReference>
<dbReference type="InterPro" id="IPR036291">
    <property type="entry name" value="NAD(P)-bd_dom_sf"/>
</dbReference>
<dbReference type="InterPro" id="IPR013968">
    <property type="entry name" value="PKS_KR"/>
</dbReference>
<evidence type="ECO:0000256" key="3">
    <source>
        <dbReference type="ARBA" id="ARBA00022679"/>
    </source>
</evidence>
<dbReference type="Gene3D" id="3.30.70.3290">
    <property type="match status" value="4"/>
</dbReference>
<dbReference type="SMART" id="SM01294">
    <property type="entry name" value="PKS_PP_betabranch"/>
    <property type="match status" value="3"/>
</dbReference>
<dbReference type="InterPro" id="IPR020841">
    <property type="entry name" value="PKS_Beta-ketoAc_synthase_dom"/>
</dbReference>
<evidence type="ECO:0000313" key="12">
    <source>
        <dbReference type="Proteomes" id="UP000198226"/>
    </source>
</evidence>
<dbReference type="FunFam" id="3.40.47.10:FF:000019">
    <property type="entry name" value="Polyketide synthase type I"/>
    <property type="match status" value="3"/>
</dbReference>
<dbReference type="PANTHER" id="PTHR43775:SF51">
    <property type="entry name" value="INACTIVE PHENOLPHTHIOCEROL SYNTHESIS POLYKETIDE SYNTHASE TYPE I PKS1-RELATED"/>
    <property type="match status" value="1"/>
</dbReference>
<dbReference type="InterPro" id="IPR032821">
    <property type="entry name" value="PKS_assoc"/>
</dbReference>
<keyword evidence="4" id="KW-0511">Multifunctional enzyme</keyword>
<feature type="domain" description="Carrier" evidence="8">
    <location>
        <begin position="3714"/>
        <end position="3789"/>
    </location>
</feature>
<dbReference type="PROSITE" id="PS00012">
    <property type="entry name" value="PHOSPHOPANTETHEINE"/>
    <property type="match status" value="1"/>
</dbReference>
<feature type="domain" description="Carrier" evidence="8">
    <location>
        <begin position="5356"/>
        <end position="5431"/>
    </location>
</feature>
<evidence type="ECO:0000259" key="8">
    <source>
        <dbReference type="PROSITE" id="PS50075"/>
    </source>
</evidence>
<dbReference type="Gene3D" id="1.10.1200.10">
    <property type="entry name" value="ACP-like"/>
    <property type="match status" value="4"/>
</dbReference>
<evidence type="ECO:0000256" key="7">
    <source>
        <dbReference type="SAM" id="MobiDB-lite"/>
    </source>
</evidence>
<dbReference type="SMART" id="SM00827">
    <property type="entry name" value="PKS_AT"/>
    <property type="match status" value="3"/>
</dbReference>
<dbReference type="InterPro" id="IPR014043">
    <property type="entry name" value="Acyl_transferase_dom"/>
</dbReference>
<dbReference type="GO" id="GO:0004312">
    <property type="term" value="F:fatty acid synthase activity"/>
    <property type="evidence" value="ECO:0007669"/>
    <property type="project" value="TreeGrafter"/>
</dbReference>
<dbReference type="PROSITE" id="PS00606">
    <property type="entry name" value="KS3_1"/>
    <property type="match status" value="3"/>
</dbReference>
<feature type="region of interest" description="Disordered" evidence="7">
    <location>
        <begin position="5321"/>
        <end position="5345"/>
    </location>
</feature>
<evidence type="ECO:0000256" key="1">
    <source>
        <dbReference type="ARBA" id="ARBA00022450"/>
    </source>
</evidence>
<dbReference type="Gene3D" id="3.40.50.720">
    <property type="entry name" value="NAD(P)-binding Rossmann-like Domain"/>
    <property type="match status" value="3"/>
</dbReference>
<dbReference type="Pfam" id="PF16197">
    <property type="entry name" value="KAsynt_C_assoc"/>
    <property type="match status" value="2"/>
</dbReference>
<feature type="region of interest" description="Disordered" evidence="7">
    <location>
        <begin position="2199"/>
        <end position="2222"/>
    </location>
</feature>
<dbReference type="Pfam" id="PF14765">
    <property type="entry name" value="PS-DH"/>
    <property type="match status" value="2"/>
</dbReference>
<dbReference type="CDD" id="cd00833">
    <property type="entry name" value="PKS"/>
    <property type="match status" value="4"/>
</dbReference>
<dbReference type="SMART" id="SM00822">
    <property type="entry name" value="PKS_KR"/>
    <property type="match status" value="3"/>
</dbReference>
<dbReference type="SUPFAM" id="SSF47336">
    <property type="entry name" value="ACP-like"/>
    <property type="match status" value="4"/>
</dbReference>
<feature type="active site" description="Proton donor; for dehydratase activity" evidence="6">
    <location>
        <position position="1759"/>
    </location>
</feature>
<dbReference type="InterPro" id="IPR020806">
    <property type="entry name" value="PKS_PP-bd"/>
</dbReference>
<dbReference type="EMBL" id="LT607752">
    <property type="protein sequence ID" value="SCG48922.1"/>
    <property type="molecule type" value="Genomic_DNA"/>
</dbReference>
<dbReference type="InterPro" id="IPR020807">
    <property type="entry name" value="PKS_DH"/>
</dbReference>
<feature type="active site" description="Proton acceptor; for dehydratase activity" evidence="6">
    <location>
        <position position="1601"/>
    </location>
</feature>
<reference evidence="12" key="1">
    <citation type="submission" date="2016-06" db="EMBL/GenBank/DDBJ databases">
        <authorList>
            <person name="Varghese N."/>
            <person name="Submissions Spin"/>
        </authorList>
    </citation>
    <scope>NUCLEOTIDE SEQUENCE [LARGE SCALE GENOMIC DNA]</scope>
    <source>
        <strain evidence="12">DSM 44983</strain>
    </source>
</reference>
<dbReference type="GO" id="GO:0006633">
    <property type="term" value="P:fatty acid biosynthetic process"/>
    <property type="evidence" value="ECO:0007669"/>
    <property type="project" value="InterPro"/>
</dbReference>
<dbReference type="SMART" id="SM00825">
    <property type="entry name" value="PKS_KS"/>
    <property type="match status" value="4"/>
</dbReference>
<feature type="domain" description="PKS/mFAS DH" evidence="10">
    <location>
        <begin position="4683"/>
        <end position="4950"/>
    </location>
</feature>
<feature type="region of interest" description="C-terminal hotdog fold" evidence="6">
    <location>
        <begin position="4818"/>
        <end position="4950"/>
    </location>
</feature>
<dbReference type="Pfam" id="PF00550">
    <property type="entry name" value="PP-binding"/>
    <property type="match status" value="4"/>
</dbReference>
<gene>
    <name evidence="11" type="ORF">GA0070623_1633</name>
</gene>
<dbReference type="CDD" id="cd08956">
    <property type="entry name" value="KR_3_FAS_SDR_x"/>
    <property type="match status" value="2"/>
</dbReference>
<dbReference type="InterPro" id="IPR036736">
    <property type="entry name" value="ACP-like_sf"/>
</dbReference>
<dbReference type="InterPro" id="IPR014030">
    <property type="entry name" value="Ketoacyl_synth_N"/>
</dbReference>
<feature type="domain" description="Ketosynthase family 3 (KS3)" evidence="9">
    <location>
        <begin position="2331"/>
        <end position="2756"/>
    </location>
</feature>
<keyword evidence="1" id="KW-0596">Phosphopantetheine</keyword>
<feature type="domain" description="Carrier" evidence="8">
    <location>
        <begin position="539"/>
        <end position="614"/>
    </location>
</feature>
<evidence type="ECO:0000256" key="4">
    <source>
        <dbReference type="ARBA" id="ARBA00023268"/>
    </source>
</evidence>
<keyword evidence="12" id="KW-1185">Reference proteome</keyword>
<evidence type="ECO:0000256" key="2">
    <source>
        <dbReference type="ARBA" id="ARBA00022553"/>
    </source>
</evidence>
<evidence type="ECO:0000256" key="6">
    <source>
        <dbReference type="PROSITE-ProRule" id="PRU01363"/>
    </source>
</evidence>
<dbReference type="InterPro" id="IPR057326">
    <property type="entry name" value="KR_dom"/>
</dbReference>
<dbReference type="InterPro" id="IPR049551">
    <property type="entry name" value="PKS_DH_C"/>
</dbReference>
<dbReference type="PROSITE" id="PS50075">
    <property type="entry name" value="CARRIER"/>
    <property type="match status" value="4"/>
</dbReference>
<dbReference type="Pfam" id="PF02801">
    <property type="entry name" value="Ketoacyl-synt_C"/>
    <property type="match status" value="4"/>
</dbReference>
<dbReference type="Pfam" id="PF21089">
    <property type="entry name" value="PKS_DH_N"/>
    <property type="match status" value="2"/>
</dbReference>
<protein>
    <submittedName>
        <fullName evidence="11">Acyl transferase domain-containing protein</fullName>
    </submittedName>
</protein>
<feature type="region of interest" description="N-terminal hotdog fold" evidence="6">
    <location>
        <begin position="4683"/>
        <end position="4806"/>
    </location>
</feature>
<evidence type="ECO:0000259" key="10">
    <source>
        <dbReference type="PROSITE" id="PS52019"/>
    </source>
</evidence>
<feature type="region of interest" description="N-terminal hotdog fold" evidence="6">
    <location>
        <begin position="1569"/>
        <end position="1692"/>
    </location>
</feature>
<dbReference type="InterPro" id="IPR050091">
    <property type="entry name" value="PKS_NRPS_Biosynth_Enz"/>
</dbReference>
<feature type="active site" description="Proton donor; for dehydratase activity" evidence="6">
    <location>
        <position position="4875"/>
    </location>
</feature>
<dbReference type="InterPro" id="IPR006162">
    <property type="entry name" value="Ppantetheine_attach_site"/>
</dbReference>
<dbReference type="InterPro" id="IPR049552">
    <property type="entry name" value="PKS_DH_N"/>
</dbReference>
<dbReference type="SUPFAM" id="SSF55048">
    <property type="entry name" value="Probable ACP-binding domain of malonyl-CoA ACP transacylase"/>
    <property type="match status" value="3"/>
</dbReference>
<feature type="domain" description="Ketosynthase family 3 (KS3)" evidence="9">
    <location>
        <begin position="3807"/>
        <end position="4231"/>
    </location>
</feature>
<feature type="domain" description="Carrier" evidence="8">
    <location>
        <begin position="2233"/>
        <end position="2308"/>
    </location>
</feature>
<dbReference type="InterPro" id="IPR018201">
    <property type="entry name" value="Ketoacyl_synth_AS"/>
</dbReference>
<keyword evidence="5" id="KW-0012">Acyltransferase</keyword>
<dbReference type="Proteomes" id="UP000198226">
    <property type="component" value="Chromosome I"/>
</dbReference>
<dbReference type="Pfam" id="PF00109">
    <property type="entry name" value="ketoacyl-synt"/>
    <property type="match status" value="4"/>
</dbReference>
<feature type="active site" description="Proton acceptor; for dehydratase activity" evidence="6">
    <location>
        <position position="4715"/>
    </location>
</feature>
<dbReference type="InterPro" id="IPR016039">
    <property type="entry name" value="Thiolase-like"/>
</dbReference>
<dbReference type="Pfam" id="PF00698">
    <property type="entry name" value="Acyl_transf_1"/>
    <property type="match status" value="3"/>
</dbReference>
<feature type="compositionally biased region" description="Low complexity" evidence="7">
    <location>
        <begin position="5322"/>
        <end position="5332"/>
    </location>
</feature>
<dbReference type="GO" id="GO:0004315">
    <property type="term" value="F:3-oxoacyl-[acyl-carrier-protein] synthase activity"/>
    <property type="evidence" value="ECO:0007669"/>
    <property type="project" value="InterPro"/>
</dbReference>
<keyword evidence="3 11" id="KW-0808">Transferase</keyword>
<dbReference type="Pfam" id="PF22621">
    <property type="entry name" value="CurL-like_PKS_C"/>
    <property type="match status" value="2"/>
</dbReference>
<dbReference type="InterPro" id="IPR009081">
    <property type="entry name" value="PP-bd_ACP"/>
</dbReference>
<evidence type="ECO:0000259" key="9">
    <source>
        <dbReference type="PROSITE" id="PS52004"/>
    </source>
</evidence>
<dbReference type="PANTHER" id="PTHR43775">
    <property type="entry name" value="FATTY ACID SYNTHASE"/>
    <property type="match status" value="1"/>
</dbReference>
<dbReference type="InterPro" id="IPR055123">
    <property type="entry name" value="SpnB-like_Rossmann"/>
</dbReference>
<dbReference type="InterPro" id="IPR016036">
    <property type="entry name" value="Malonyl_transacylase_ACP-bd"/>
</dbReference>
<dbReference type="InterPro" id="IPR014031">
    <property type="entry name" value="Ketoacyl_synth_C"/>
</dbReference>
<feature type="region of interest" description="C-terminal hotdog fold" evidence="6">
    <location>
        <begin position="1702"/>
        <end position="1834"/>
    </location>
</feature>
<dbReference type="InterPro" id="IPR016035">
    <property type="entry name" value="Acyl_Trfase/lysoPLipase"/>
</dbReference>
<dbReference type="SMART" id="SM00823">
    <property type="entry name" value="PKS_PP"/>
    <property type="match status" value="4"/>
</dbReference>
<proteinExistence type="predicted"/>
<dbReference type="SUPFAM" id="SSF53901">
    <property type="entry name" value="Thiolase-like"/>
    <property type="match status" value="4"/>
</dbReference>